<dbReference type="PANTHER" id="PTHR13966">
    <property type="entry name" value="ENDONUCLEASE RELATED"/>
    <property type="match status" value="1"/>
</dbReference>
<dbReference type="EMBL" id="MK493025">
    <property type="protein sequence ID" value="QEO32919.1"/>
    <property type="molecule type" value="mRNA"/>
</dbReference>
<dbReference type="InterPro" id="IPR044929">
    <property type="entry name" value="DNA/RNA_non-sp_Endonuclease_sf"/>
</dbReference>
<dbReference type="GO" id="GO:0006309">
    <property type="term" value="P:apoptotic DNA fragmentation"/>
    <property type="evidence" value="ECO:0007669"/>
    <property type="project" value="TreeGrafter"/>
</dbReference>
<feature type="transmembrane region" description="Helical" evidence="6">
    <location>
        <begin position="7"/>
        <end position="31"/>
    </location>
</feature>
<dbReference type="GO" id="GO:0005634">
    <property type="term" value="C:nucleus"/>
    <property type="evidence" value="ECO:0007669"/>
    <property type="project" value="TreeGrafter"/>
</dbReference>
<accession>A0A5C1ZYK9</accession>
<keyword evidence="2" id="KW-0540">Nuclease</keyword>
<feature type="active site" description="Proton acceptor" evidence="4">
    <location>
        <position position="246"/>
    </location>
</feature>
<dbReference type="InterPro" id="IPR020821">
    <property type="entry name" value="ENPP1-3/EXOG-like_nuc-like"/>
</dbReference>
<dbReference type="Gene3D" id="3.40.570.10">
    <property type="entry name" value="Extracellular Endonuclease, subunit A"/>
    <property type="match status" value="1"/>
</dbReference>
<dbReference type="SMART" id="SM00477">
    <property type="entry name" value="NUC"/>
    <property type="match status" value="1"/>
</dbReference>
<keyword evidence="6" id="KW-0472">Membrane</keyword>
<feature type="binding site" evidence="5">
    <location>
        <position position="276"/>
    </location>
    <ligand>
        <name>Mg(2+)</name>
        <dbReference type="ChEBI" id="CHEBI:18420"/>
        <note>catalytic</note>
    </ligand>
</feature>
<dbReference type="GO" id="GO:0004521">
    <property type="term" value="F:RNA endonuclease activity"/>
    <property type="evidence" value="ECO:0007669"/>
    <property type="project" value="TreeGrafter"/>
</dbReference>
<feature type="domain" description="DNA/RNA non-specific endonuclease/pyrophosphatase/phosphodiesterase" evidence="8">
    <location>
        <begin position="159"/>
        <end position="395"/>
    </location>
</feature>
<dbReference type="GO" id="GO:0003676">
    <property type="term" value="F:nucleic acid binding"/>
    <property type="evidence" value="ECO:0007669"/>
    <property type="project" value="InterPro"/>
</dbReference>
<evidence type="ECO:0000256" key="4">
    <source>
        <dbReference type="PIRSR" id="PIRSR640255-1"/>
    </source>
</evidence>
<keyword evidence="6" id="KW-1133">Transmembrane helix</keyword>
<evidence type="ECO:0000256" key="3">
    <source>
        <dbReference type="ARBA" id="ARBA00022759"/>
    </source>
</evidence>
<feature type="domain" description="ENPP1-3/EXOG-like endonuclease/phosphodiesterase" evidence="7">
    <location>
        <begin position="191"/>
        <end position="380"/>
    </location>
</feature>
<dbReference type="PANTHER" id="PTHR13966:SF17">
    <property type="entry name" value="ENDONUCLEASE-RELATED"/>
    <property type="match status" value="1"/>
</dbReference>
<dbReference type="Pfam" id="PF01223">
    <property type="entry name" value="Endonuclease_NS"/>
    <property type="match status" value="1"/>
</dbReference>
<organism evidence="9">
    <name type="scientific">Anthonomus grandis</name>
    <name type="common">Mexican cotton boll weevil</name>
    <name type="synonym">Anthonomus thurberiae</name>
    <dbReference type="NCBI Taxonomy" id="7044"/>
    <lineage>
        <taxon>Eukaryota</taxon>
        <taxon>Metazoa</taxon>
        <taxon>Ecdysozoa</taxon>
        <taxon>Arthropoda</taxon>
        <taxon>Hexapoda</taxon>
        <taxon>Insecta</taxon>
        <taxon>Pterygota</taxon>
        <taxon>Neoptera</taxon>
        <taxon>Endopterygota</taxon>
        <taxon>Coleoptera</taxon>
        <taxon>Polyphaga</taxon>
        <taxon>Cucujiformia</taxon>
        <taxon>Curculionidae</taxon>
        <taxon>Curculioninae</taxon>
        <taxon>Anthonomini</taxon>
        <taxon>Anthonomus</taxon>
    </lineage>
</organism>
<proteinExistence type="evidence at transcript level"/>
<name>A0A5C1ZYK9_ANTGR</name>
<reference evidence="9" key="1">
    <citation type="journal article" date="2017" name="PLoS ONE">
        <title>Nucleases as a barrier to gene silencing in the cotton boll weevil, Anthonomus grandis.</title>
        <authorList>
            <person name="Almeida Garcia R."/>
            <person name="Lima Pepino Macedo L."/>
            <person name="Cabral do Nascimento D."/>
            <person name="Gillet F.X."/>
            <person name="Moreira-Pinto C.E."/>
            <person name="Faheem M."/>
            <person name="Moreschi Basso A.M."/>
            <person name="Mattar Silva M.C."/>
            <person name="Grossi-de-Sa M.F."/>
        </authorList>
    </citation>
    <scope>NUCLEOTIDE SEQUENCE</scope>
</reference>
<dbReference type="InterPro" id="IPR040255">
    <property type="entry name" value="Non-specific_endonuclease"/>
</dbReference>
<dbReference type="GO" id="GO:0005743">
    <property type="term" value="C:mitochondrial inner membrane"/>
    <property type="evidence" value="ECO:0007669"/>
    <property type="project" value="TreeGrafter"/>
</dbReference>
<evidence type="ECO:0000256" key="6">
    <source>
        <dbReference type="SAM" id="Phobius"/>
    </source>
</evidence>
<evidence type="ECO:0000313" key="9">
    <source>
        <dbReference type="EMBL" id="QEO32919.1"/>
    </source>
</evidence>
<dbReference type="GO" id="GO:0046872">
    <property type="term" value="F:metal ion binding"/>
    <property type="evidence" value="ECO:0007669"/>
    <property type="project" value="UniProtKB-KW"/>
</dbReference>
<evidence type="ECO:0000256" key="2">
    <source>
        <dbReference type="ARBA" id="ARBA00022722"/>
    </source>
</evidence>
<evidence type="ECO:0000256" key="5">
    <source>
        <dbReference type="PIRSR" id="PIRSR640255-2"/>
    </source>
</evidence>
<protein>
    <submittedName>
        <fullName evidence="9">Nuclease</fullName>
    </submittedName>
</protein>
<keyword evidence="3" id="KW-0378">Hydrolase</keyword>
<dbReference type="InterPro" id="IPR044925">
    <property type="entry name" value="His-Me_finger_sf"/>
</dbReference>
<dbReference type="AlphaFoldDB" id="A0A5C1ZYK9"/>
<reference evidence="9" key="2">
    <citation type="submission" date="2019-02" db="EMBL/GenBank/DDBJ databases">
        <authorList>
            <person name="Garcia R.A."/>
            <person name="Macedo L.L."/>
            <person name="Do Nascimento D.C."/>
            <person name="Gillet F.-X."/>
            <person name="Moreira-Pinto C.E."/>
            <person name="Faheem M."/>
            <person name="Basso A.M."/>
            <person name="Silva M."/>
            <person name="Grossi-de-Sa M.F."/>
        </authorList>
    </citation>
    <scope>NUCLEOTIDE SEQUENCE</scope>
</reference>
<evidence type="ECO:0000256" key="1">
    <source>
        <dbReference type="ARBA" id="ARBA00010052"/>
    </source>
</evidence>
<sequence length="415" mass="46837">MNQNICGGIVITVLTSLIMKLVVSVIVFALFKLARAQNECTFNVTNPEYEQTLPVLLYNLSSTYELAIPNQGTIVLTSGQNISLLCSGNRNYVRQTNSNVTTVTCLENQDVKLYRKVYKFHDIKCKHAVRGDVRKTEEKCGNGQGVVYEIGYPVSRRDWVTLITVCHVPEIGHTLYTRHLLHGKEIKYASKSSYRPGFSTAGLDSSVPASVAYKQTFQKATFSSILKSSELSNHFVTNKSYLSRGHLSPDADFLQAPTQFSTYYYLNTAPQWQNINAASWNSIEFTVRKLAELYGDLEVITGTHDVLTYKDKEGHVQEICLGSEGKLPVPKYFWKLAYGEKSNRAIVFIILNDPYVQSLENEVFCNDICQKEGFTKKSWKDLHSGYVFCCSYPDFLRVVKTAPRLTVDDVLSNPQ</sequence>
<keyword evidence="5" id="KW-0479">Metal-binding</keyword>
<dbReference type="InterPro" id="IPR001604">
    <property type="entry name" value="Endo_G_ENPP1-like_dom"/>
</dbReference>
<evidence type="ECO:0000259" key="7">
    <source>
        <dbReference type="SMART" id="SM00477"/>
    </source>
</evidence>
<dbReference type="GO" id="GO:0000014">
    <property type="term" value="F:single-stranded DNA endodeoxyribonuclease activity"/>
    <property type="evidence" value="ECO:0007669"/>
    <property type="project" value="TreeGrafter"/>
</dbReference>
<keyword evidence="3" id="KW-0255">Endonuclease</keyword>
<dbReference type="SUPFAM" id="SSF54060">
    <property type="entry name" value="His-Me finger endonucleases"/>
    <property type="match status" value="1"/>
</dbReference>
<dbReference type="FunFam" id="3.40.570.10:FF:000007">
    <property type="entry name" value="Alkaline nuclease"/>
    <property type="match status" value="1"/>
</dbReference>
<dbReference type="SMART" id="SM00892">
    <property type="entry name" value="Endonuclease_NS"/>
    <property type="match status" value="1"/>
</dbReference>
<keyword evidence="6" id="KW-0812">Transmembrane</keyword>
<comment type="similarity">
    <text evidence="1">Belongs to the DNA/RNA non-specific endonuclease family.</text>
</comment>
<evidence type="ECO:0000259" key="8">
    <source>
        <dbReference type="SMART" id="SM00892"/>
    </source>
</evidence>